<evidence type="ECO:0008006" key="3">
    <source>
        <dbReference type="Google" id="ProtNLM"/>
    </source>
</evidence>
<name>A0A2S9XD07_9BACT</name>
<organism evidence="1 2">
    <name type="scientific">Enhygromyxa salina</name>
    <dbReference type="NCBI Taxonomy" id="215803"/>
    <lineage>
        <taxon>Bacteria</taxon>
        <taxon>Pseudomonadati</taxon>
        <taxon>Myxococcota</taxon>
        <taxon>Polyangia</taxon>
        <taxon>Nannocystales</taxon>
        <taxon>Nannocystaceae</taxon>
        <taxon>Enhygromyxa</taxon>
    </lineage>
</organism>
<gene>
    <name evidence="1" type="ORF">ENSA5_61720</name>
</gene>
<comment type="caution">
    <text evidence="1">The sequence shown here is derived from an EMBL/GenBank/DDBJ whole genome shotgun (WGS) entry which is preliminary data.</text>
</comment>
<dbReference type="Proteomes" id="UP000237968">
    <property type="component" value="Unassembled WGS sequence"/>
</dbReference>
<evidence type="ECO:0000313" key="2">
    <source>
        <dbReference type="Proteomes" id="UP000237968"/>
    </source>
</evidence>
<proteinExistence type="predicted"/>
<dbReference type="AlphaFoldDB" id="A0A2S9XD07"/>
<sequence length="129" mass="14238">MFALPLLGGCKKQKYEFDTKSPAHAGQAELVLAVDKTGNGTIKLEFTHLAPPERIDSSFRSYVVWAQSDGKDPHKLGILEYSEKKRTGTLDATFSDDRMKIIVTLEKDTSVNMPVGTRVLEQEVTAPKG</sequence>
<protein>
    <recommendedName>
        <fullName evidence="3">Lipoprotein</fullName>
    </recommendedName>
</protein>
<accession>A0A2S9XD07</accession>
<dbReference type="EMBL" id="PVNK01000269">
    <property type="protein sequence ID" value="PRP90738.1"/>
    <property type="molecule type" value="Genomic_DNA"/>
</dbReference>
<evidence type="ECO:0000313" key="1">
    <source>
        <dbReference type="EMBL" id="PRP90738.1"/>
    </source>
</evidence>
<reference evidence="1 2" key="1">
    <citation type="submission" date="2018-03" db="EMBL/GenBank/DDBJ databases">
        <title>Draft Genome Sequences of the Obligatory Marine Myxobacteria Enhygromyxa salina SWB005.</title>
        <authorList>
            <person name="Poehlein A."/>
            <person name="Moghaddam J.A."/>
            <person name="Harms H."/>
            <person name="Alanjari M."/>
            <person name="Koenig G.M."/>
            <person name="Daniel R."/>
            <person name="Schaeberle T.F."/>
        </authorList>
    </citation>
    <scope>NUCLEOTIDE SEQUENCE [LARGE SCALE GENOMIC DNA]</scope>
    <source>
        <strain evidence="1 2">SWB005</strain>
    </source>
</reference>
<keyword evidence="2" id="KW-1185">Reference proteome</keyword>